<dbReference type="InterPro" id="IPR035437">
    <property type="entry name" value="SNase_OB-fold_sf"/>
</dbReference>
<reference evidence="6 7" key="2">
    <citation type="journal article" date="2010" name="J. Bacteriol.">
        <title>Complete genome sequence of Methanothermobacter marburgensis, a methanoarchaeon model organism.</title>
        <authorList>
            <person name="Liesegang H."/>
            <person name="Kaster A.K."/>
            <person name="Wiezer A."/>
            <person name="Goenrich M."/>
            <person name="Wollherr A."/>
            <person name="Seedorf H."/>
            <person name="Gottschalk G."/>
            <person name="Thauer R.K."/>
        </authorList>
    </citation>
    <scope>NUCLEOTIDE SEQUENCE [LARGE SCALE GENOMIC DNA]</scope>
    <source>
        <strain evidence="7">ATCC BAA-927 / DSM 2133 / JCM 14651 / NBRC 100331 / OCM 82 / Marburg</strain>
    </source>
</reference>
<dbReference type="Proteomes" id="UP000000345">
    <property type="component" value="Chromosome"/>
</dbReference>
<dbReference type="PROSITE" id="PS50830">
    <property type="entry name" value="TNASE_3"/>
    <property type="match status" value="1"/>
</dbReference>
<dbReference type="AlphaFoldDB" id="D9PW82"/>
<dbReference type="STRING" id="79929.MTBMA_c08850"/>
<gene>
    <name evidence="6" type="ordered locus">MTBMA_c08850</name>
</gene>
<evidence type="ECO:0000256" key="3">
    <source>
        <dbReference type="ARBA" id="ARBA00022801"/>
    </source>
</evidence>
<dbReference type="PaxDb" id="79929-MTBMA_c08850"/>
<proteinExistence type="predicted"/>
<protein>
    <submittedName>
        <fullName evidence="6">Predicted nuclease</fullName>
    </submittedName>
</protein>
<reference key="1">
    <citation type="submission" date="2009-08" db="EMBL/GenBank/DDBJ databases">
        <title>The genome sequence of Methanothermobacter marburgensis.</title>
        <authorList>
            <person name="Kaster A."/>
            <person name="Seedorf H."/>
            <person name="Goenrich M."/>
            <person name="Wiezer A."/>
            <person name="Liesegang H."/>
            <person name="Thauer R."/>
            <person name="Gottschalk G."/>
        </authorList>
    </citation>
    <scope>NUCLEOTIDE SEQUENCE</scope>
    <source>
        <strain>Marburg</strain>
    </source>
</reference>
<evidence type="ECO:0000259" key="5">
    <source>
        <dbReference type="PROSITE" id="PS50830"/>
    </source>
</evidence>
<accession>D9PW82</accession>
<name>D9PW82_METTM</name>
<dbReference type="SMART" id="SM00318">
    <property type="entry name" value="SNc"/>
    <property type="match status" value="1"/>
</dbReference>
<keyword evidence="2" id="KW-0255">Endonuclease</keyword>
<evidence type="ECO:0000256" key="2">
    <source>
        <dbReference type="ARBA" id="ARBA00022759"/>
    </source>
</evidence>
<keyword evidence="3" id="KW-0378">Hydrolase</keyword>
<evidence type="ECO:0000313" key="6">
    <source>
        <dbReference type="EMBL" id="ADL58480.1"/>
    </source>
</evidence>
<organism evidence="6 7">
    <name type="scientific">Methanothermobacter marburgensis (strain ATCC BAA-927 / DSM 2133 / JCM 14651 / NBRC 100331 / OCM 82 / Marburg)</name>
    <name type="common">Methanobacterium thermoautotrophicum</name>
    <dbReference type="NCBI Taxonomy" id="79929"/>
    <lineage>
        <taxon>Archaea</taxon>
        <taxon>Methanobacteriati</taxon>
        <taxon>Methanobacteriota</taxon>
        <taxon>Methanomada group</taxon>
        <taxon>Methanobacteria</taxon>
        <taxon>Methanobacteriales</taxon>
        <taxon>Methanobacteriaceae</taxon>
        <taxon>Methanothermobacter</taxon>
    </lineage>
</organism>
<dbReference type="InterPro" id="IPR002071">
    <property type="entry name" value="Thermonucl_AS"/>
</dbReference>
<dbReference type="EMBL" id="CP001710">
    <property type="protein sequence ID" value="ADL58480.1"/>
    <property type="molecule type" value="Genomic_DNA"/>
</dbReference>
<evidence type="ECO:0000256" key="1">
    <source>
        <dbReference type="ARBA" id="ARBA00022722"/>
    </source>
</evidence>
<dbReference type="InterPro" id="IPR016071">
    <property type="entry name" value="Staphylococal_nuclease_OB-fold"/>
</dbReference>
<dbReference type="GO" id="GO:0004519">
    <property type="term" value="F:endonuclease activity"/>
    <property type="evidence" value="ECO:0007669"/>
    <property type="project" value="UniProtKB-KW"/>
</dbReference>
<sequence>MIILALAVLAVAGCVSEESEYQDQNLSNYPDVSPEDYMTSDTGNASGKGEYDASGVCTYVVDGDTIDVSGTGRIRLVGVNTPERGEPGYREAKDFMKSMCLSRTVQLDIDDAKRHDKYGRVLAVVYVDGVNINRELLRRGYAEVMYIPPSEFNPYEWT</sequence>
<keyword evidence="1" id="KW-0540">Nuclease</keyword>
<feature type="domain" description="TNase-like" evidence="5">
    <location>
        <begin position="51"/>
        <end position="158"/>
    </location>
</feature>
<keyword evidence="7" id="KW-1185">Reference proteome</keyword>
<dbReference type="HOGENOM" id="CLU_046484_5_3_2"/>
<evidence type="ECO:0000256" key="4">
    <source>
        <dbReference type="SAM" id="MobiDB-lite"/>
    </source>
</evidence>
<dbReference type="PROSITE" id="PS01284">
    <property type="entry name" value="TNASE_2"/>
    <property type="match status" value="1"/>
</dbReference>
<dbReference type="Pfam" id="PF00565">
    <property type="entry name" value="SNase"/>
    <property type="match status" value="1"/>
</dbReference>
<dbReference type="KEGG" id="mmg:MTBMA_c08850"/>
<dbReference type="SUPFAM" id="SSF50199">
    <property type="entry name" value="Staphylococcal nuclease"/>
    <property type="match status" value="1"/>
</dbReference>
<dbReference type="GO" id="GO:0016787">
    <property type="term" value="F:hydrolase activity"/>
    <property type="evidence" value="ECO:0007669"/>
    <property type="project" value="UniProtKB-KW"/>
</dbReference>
<dbReference type="PANTHER" id="PTHR12302">
    <property type="entry name" value="EBNA2 BINDING PROTEIN P100"/>
    <property type="match status" value="1"/>
</dbReference>
<dbReference type="Gene3D" id="2.40.50.90">
    <property type="match status" value="1"/>
</dbReference>
<dbReference type="PANTHER" id="PTHR12302:SF3">
    <property type="entry name" value="SERINE_THREONINE-PROTEIN KINASE 31"/>
    <property type="match status" value="1"/>
</dbReference>
<evidence type="ECO:0000313" key="7">
    <source>
        <dbReference type="Proteomes" id="UP000000345"/>
    </source>
</evidence>
<dbReference type="GO" id="GO:0003676">
    <property type="term" value="F:nucleic acid binding"/>
    <property type="evidence" value="ECO:0007669"/>
    <property type="project" value="InterPro"/>
</dbReference>
<dbReference type="PATRIC" id="fig|79929.8.peg.865"/>
<feature type="region of interest" description="Disordered" evidence="4">
    <location>
        <begin position="23"/>
        <end position="47"/>
    </location>
</feature>